<organism evidence="1 2">
    <name type="scientific">Ferrimonas aestuarii</name>
    <dbReference type="NCBI Taxonomy" id="2569539"/>
    <lineage>
        <taxon>Bacteria</taxon>
        <taxon>Pseudomonadati</taxon>
        <taxon>Pseudomonadota</taxon>
        <taxon>Gammaproteobacteria</taxon>
        <taxon>Alteromonadales</taxon>
        <taxon>Ferrimonadaceae</taxon>
        <taxon>Ferrimonas</taxon>
    </lineage>
</organism>
<dbReference type="InterPro" id="IPR036255">
    <property type="entry name" value="YgfB-like_sf"/>
</dbReference>
<protein>
    <submittedName>
        <fullName evidence="1">YecA family protein</fullName>
    </submittedName>
</protein>
<dbReference type="Proteomes" id="UP000305675">
    <property type="component" value="Unassembled WGS sequence"/>
</dbReference>
<gene>
    <name evidence="1" type="ORF">FCL42_11945</name>
</gene>
<dbReference type="InterPro" id="IPR011978">
    <property type="entry name" value="YgfB-like"/>
</dbReference>
<keyword evidence="2" id="KW-1185">Reference proteome</keyword>
<dbReference type="NCBIfam" id="TIGR02292">
    <property type="entry name" value="ygfB_yecA"/>
    <property type="match status" value="1"/>
</dbReference>
<evidence type="ECO:0000313" key="1">
    <source>
        <dbReference type="EMBL" id="TKB54517.1"/>
    </source>
</evidence>
<proteinExistence type="predicted"/>
<reference evidence="1 2" key="1">
    <citation type="submission" date="2019-04" db="EMBL/GenBank/DDBJ databases">
        <authorList>
            <person name="Hwang J.C."/>
        </authorList>
    </citation>
    <scope>NUCLEOTIDE SEQUENCE [LARGE SCALE GENOMIC DNA]</scope>
    <source>
        <strain evidence="1 2">IMCC35002</strain>
    </source>
</reference>
<dbReference type="AlphaFoldDB" id="A0A4U1BM30"/>
<accession>A0A4U1BM30</accession>
<sequence length="220" mass="25324">MRHNSMNEKLTKSQEKKLTEVLDEAAQFGGMTLMQSRGYLAHIHCFPKTIDPGIWSAHIANVKPEKELWPFENKIMEMLFTLYNQLHTEVVEKGQVISPKCNALLDEVKQRRIPQDLRHWCAGFMTGYMVLREKWQEVCCPEQLEEVESCSHMMGYLATLGSEEEHALAWRDGAEPAPEMLLEAIQEAMDYMHGWSQMELDEDNQPVNAMVNPNEGNSLN</sequence>
<dbReference type="Pfam" id="PF03695">
    <property type="entry name" value="UPF0149"/>
    <property type="match status" value="1"/>
</dbReference>
<comment type="caution">
    <text evidence="1">The sequence shown here is derived from an EMBL/GenBank/DDBJ whole genome shotgun (WGS) entry which is preliminary data.</text>
</comment>
<dbReference type="OrthoDB" id="570299at2"/>
<evidence type="ECO:0000313" key="2">
    <source>
        <dbReference type="Proteomes" id="UP000305675"/>
    </source>
</evidence>
<dbReference type="SUPFAM" id="SSF101327">
    <property type="entry name" value="YgfB-like"/>
    <property type="match status" value="1"/>
</dbReference>
<dbReference type="EMBL" id="SWCJ01000008">
    <property type="protein sequence ID" value="TKB54517.1"/>
    <property type="molecule type" value="Genomic_DNA"/>
</dbReference>
<name>A0A4U1BM30_9GAMM</name>